<comment type="catalytic activity">
    <reaction evidence="4">
        <text>chorismate + L-glutamine = anthranilate + pyruvate + L-glutamate + H(+)</text>
        <dbReference type="Rhea" id="RHEA:21732"/>
        <dbReference type="ChEBI" id="CHEBI:15361"/>
        <dbReference type="ChEBI" id="CHEBI:15378"/>
        <dbReference type="ChEBI" id="CHEBI:16567"/>
        <dbReference type="ChEBI" id="CHEBI:29748"/>
        <dbReference type="ChEBI" id="CHEBI:29985"/>
        <dbReference type="ChEBI" id="CHEBI:58359"/>
        <dbReference type="EC" id="4.1.3.27"/>
    </reaction>
</comment>
<dbReference type="PRINTS" id="PR00096">
    <property type="entry name" value="GATASE"/>
</dbReference>
<dbReference type="InterPro" id="IPR029062">
    <property type="entry name" value="Class_I_gatase-like"/>
</dbReference>
<dbReference type="EMBL" id="CR954246">
    <property type="protein sequence ID" value="CAI86367.1"/>
    <property type="molecule type" value="Genomic_DNA"/>
</dbReference>
<dbReference type="PROSITE" id="PS51273">
    <property type="entry name" value="GATASE_TYPE_1"/>
    <property type="match status" value="1"/>
</dbReference>
<dbReference type="AlphaFoldDB" id="Q3IKY2"/>
<dbReference type="Proteomes" id="UP000006843">
    <property type="component" value="Chromosome I"/>
</dbReference>
<dbReference type="GO" id="GO:0000162">
    <property type="term" value="P:L-tryptophan biosynthetic process"/>
    <property type="evidence" value="ECO:0007669"/>
    <property type="project" value="TreeGrafter"/>
</dbReference>
<reference evidence="6 7" key="1">
    <citation type="journal article" date="2005" name="Genome Res.">
        <title>Coping with cold: the genome of the versatile marine Antarctica bacterium Pseudoalteromonas haloplanktis TAC125.</title>
        <authorList>
            <person name="Medigue C."/>
            <person name="Krin E."/>
            <person name="Pascal G."/>
            <person name="Barbe V."/>
            <person name="Bernsel A."/>
            <person name="Bertin P."/>
            <person name="Cheung F."/>
            <person name="Cruveiller S."/>
            <person name="Damico S."/>
            <person name="Duilio A."/>
            <person name="Fang G."/>
            <person name="Feller G."/>
            <person name="Mangenot S."/>
            <person name="Marino G."/>
            <person name="Nilsson J."/>
            <person name="Parilli E."/>
            <person name="Rocha E."/>
            <person name="Rouy Z."/>
            <person name="Sekowska A."/>
            <person name="Tutino M.L."/>
            <person name="Vallenet D."/>
            <person name="von Heijne G."/>
            <person name="Danchin A."/>
        </authorList>
    </citation>
    <scope>NUCLEOTIDE SEQUENCE [LARGE SCALE GENOMIC DNA]</scope>
    <source>
        <strain evidence="7">TAC 125</strain>
    </source>
</reference>
<keyword evidence="7" id="KW-1185">Reference proteome</keyword>
<evidence type="ECO:0000256" key="1">
    <source>
        <dbReference type="ARBA" id="ARBA00012266"/>
    </source>
</evidence>
<dbReference type="Gene3D" id="3.40.50.880">
    <property type="match status" value="1"/>
</dbReference>
<keyword evidence="3 6" id="KW-0456">Lyase</keyword>
<dbReference type="Pfam" id="PF00117">
    <property type="entry name" value="GATase"/>
    <property type="match status" value="1"/>
</dbReference>
<evidence type="ECO:0000313" key="6">
    <source>
        <dbReference type="EMBL" id="CAI86367.1"/>
    </source>
</evidence>
<accession>Q3IKY2</accession>
<proteinExistence type="predicted"/>
<dbReference type="STRING" id="326442.PSHAa1292"/>
<dbReference type="PRINTS" id="PR00097">
    <property type="entry name" value="ANTSNTHASEII"/>
</dbReference>
<dbReference type="FunFam" id="3.40.50.880:FF:000003">
    <property type="entry name" value="Anthranilate synthase component II"/>
    <property type="match status" value="1"/>
</dbReference>
<organism evidence="6 7">
    <name type="scientific">Pseudoalteromonas translucida (strain TAC 125)</name>
    <dbReference type="NCBI Taxonomy" id="326442"/>
    <lineage>
        <taxon>Bacteria</taxon>
        <taxon>Pseudomonadati</taxon>
        <taxon>Pseudomonadota</taxon>
        <taxon>Gammaproteobacteria</taxon>
        <taxon>Alteromonadales</taxon>
        <taxon>Pseudoalteromonadaceae</taxon>
        <taxon>Pseudoalteromonas</taxon>
    </lineage>
</organism>
<dbReference type="InterPro" id="IPR017926">
    <property type="entry name" value="GATASE"/>
</dbReference>
<dbReference type="GO" id="GO:0002047">
    <property type="term" value="P:phenazine biosynthetic process"/>
    <property type="evidence" value="ECO:0007669"/>
    <property type="project" value="TreeGrafter"/>
</dbReference>
<dbReference type="InterPro" id="IPR006221">
    <property type="entry name" value="TrpG/PapA_dom"/>
</dbReference>
<dbReference type="HOGENOM" id="CLU_014340_1_0_6"/>
<dbReference type="PANTHER" id="PTHR43418">
    <property type="entry name" value="MULTIFUNCTIONAL TRYPTOPHAN BIOSYNTHESIS PROTEIN-RELATED"/>
    <property type="match status" value="1"/>
</dbReference>
<dbReference type="KEGG" id="pha:PSHAa1292"/>
<sequence>MLTCKPEPEWYLIQIRSQKQTKPVLKHKRLLPLLNLLSRRVNMSQQHPIKIYFLDNFDSFTYNLVDELTMLGCELVVYRNNISAEVIFNKMRQEQGQVLLVLSPGPGTPSNAGCLMDLIALTKGHFPMLGICLGQQALTQSYGGVIGHAGETVHGKSSIIDLGEHPVFNGMGSTMPVARYHSLMATKVPDNIAVIAQYQDIPMAIYHHDDNVLGYQFHPESILTPNGAQLLQQSIAYLTASQ</sequence>
<gene>
    <name evidence="6" type="primary">trpG</name>
    <name evidence="6" type="ordered locus">PSHAa1292</name>
</gene>
<evidence type="ECO:0000313" key="7">
    <source>
        <dbReference type="Proteomes" id="UP000006843"/>
    </source>
</evidence>
<dbReference type="MEROPS" id="C26.960"/>
<evidence type="ECO:0000256" key="4">
    <source>
        <dbReference type="ARBA" id="ARBA00047683"/>
    </source>
</evidence>
<evidence type="ECO:0000256" key="2">
    <source>
        <dbReference type="ARBA" id="ARBA00022962"/>
    </source>
</evidence>
<evidence type="ECO:0000256" key="3">
    <source>
        <dbReference type="ARBA" id="ARBA00023239"/>
    </source>
</evidence>
<feature type="domain" description="Glutamine amidotransferase" evidence="5">
    <location>
        <begin position="53"/>
        <end position="234"/>
    </location>
</feature>
<dbReference type="GO" id="GO:0004048">
    <property type="term" value="F:anthranilate phosphoribosyltransferase activity"/>
    <property type="evidence" value="ECO:0007669"/>
    <property type="project" value="TreeGrafter"/>
</dbReference>
<dbReference type="SUPFAM" id="SSF52317">
    <property type="entry name" value="Class I glutamine amidotransferase-like"/>
    <property type="match status" value="1"/>
</dbReference>
<keyword evidence="2" id="KW-0315">Glutamine amidotransferase</keyword>
<dbReference type="eggNOG" id="COG0512">
    <property type="taxonomic scope" value="Bacteria"/>
</dbReference>
<dbReference type="CDD" id="cd01743">
    <property type="entry name" value="GATase1_Anthranilate_Synthase"/>
    <property type="match status" value="1"/>
</dbReference>
<dbReference type="GO" id="GO:0004049">
    <property type="term" value="F:anthranilate synthase activity"/>
    <property type="evidence" value="ECO:0007669"/>
    <property type="project" value="UniProtKB-EC"/>
</dbReference>
<dbReference type="NCBIfam" id="TIGR00566">
    <property type="entry name" value="trpG_papA"/>
    <property type="match status" value="1"/>
</dbReference>
<evidence type="ECO:0000259" key="5">
    <source>
        <dbReference type="Pfam" id="PF00117"/>
    </source>
</evidence>
<dbReference type="PANTHER" id="PTHR43418:SF2">
    <property type="entry name" value="BIFUNCTIONAL PROTEIN TRPGD"/>
    <property type="match status" value="1"/>
</dbReference>
<protein>
    <recommendedName>
        <fullName evidence="1">anthranilate synthase</fullName>
        <ecNumber evidence="1">4.1.3.27</ecNumber>
    </recommendedName>
</protein>
<name>Q3IKY2_PSET1</name>
<dbReference type="GO" id="GO:0005829">
    <property type="term" value="C:cytosol"/>
    <property type="evidence" value="ECO:0007669"/>
    <property type="project" value="TreeGrafter"/>
</dbReference>
<dbReference type="InterPro" id="IPR050472">
    <property type="entry name" value="Anth_synth/Amidotransfase"/>
</dbReference>
<dbReference type="EC" id="4.1.3.27" evidence="1"/>